<dbReference type="InterPro" id="IPR050596">
    <property type="entry name" value="AspAT/PAT-like"/>
</dbReference>
<evidence type="ECO:0000259" key="8">
    <source>
        <dbReference type="Pfam" id="PF00155"/>
    </source>
</evidence>
<dbReference type="PANTHER" id="PTHR46383:SF1">
    <property type="entry name" value="ASPARTATE AMINOTRANSFERASE"/>
    <property type="match status" value="1"/>
</dbReference>
<comment type="cofactor">
    <cofactor evidence="1 7">
        <name>pyridoxal 5'-phosphate</name>
        <dbReference type="ChEBI" id="CHEBI:597326"/>
    </cofactor>
</comment>
<dbReference type="OrthoDB" id="9766084at2"/>
<dbReference type="GO" id="GO:0006520">
    <property type="term" value="P:amino acid metabolic process"/>
    <property type="evidence" value="ECO:0007669"/>
    <property type="project" value="InterPro"/>
</dbReference>
<organism evidence="9 10">
    <name type="scientific">Paramagnetospirillum kuznetsovii</name>
    <dbReference type="NCBI Taxonomy" id="2053833"/>
    <lineage>
        <taxon>Bacteria</taxon>
        <taxon>Pseudomonadati</taxon>
        <taxon>Pseudomonadota</taxon>
        <taxon>Alphaproteobacteria</taxon>
        <taxon>Rhodospirillales</taxon>
        <taxon>Magnetospirillaceae</taxon>
        <taxon>Paramagnetospirillum</taxon>
    </lineage>
</organism>
<name>A0A364NUR6_9PROT</name>
<dbReference type="GO" id="GO:0030170">
    <property type="term" value="F:pyridoxal phosphate binding"/>
    <property type="evidence" value="ECO:0007669"/>
    <property type="project" value="InterPro"/>
</dbReference>
<keyword evidence="4 7" id="KW-0808">Transferase</keyword>
<dbReference type="PANTHER" id="PTHR46383">
    <property type="entry name" value="ASPARTATE AMINOTRANSFERASE"/>
    <property type="match status" value="1"/>
</dbReference>
<keyword evidence="5" id="KW-0663">Pyridoxal phosphate</keyword>
<evidence type="ECO:0000256" key="5">
    <source>
        <dbReference type="ARBA" id="ARBA00022898"/>
    </source>
</evidence>
<evidence type="ECO:0000256" key="3">
    <source>
        <dbReference type="ARBA" id="ARBA00022576"/>
    </source>
</evidence>
<dbReference type="EC" id="2.6.1.-" evidence="7"/>
<dbReference type="Pfam" id="PF00155">
    <property type="entry name" value="Aminotran_1_2"/>
    <property type="match status" value="1"/>
</dbReference>
<dbReference type="EMBL" id="PGTO01000016">
    <property type="protein sequence ID" value="RAU20802.1"/>
    <property type="molecule type" value="Genomic_DNA"/>
</dbReference>
<comment type="similarity">
    <text evidence="2 7">Belongs to the class-I pyridoxal-phosphate-dependent aminotransferase family.</text>
</comment>
<dbReference type="AlphaFoldDB" id="A0A364NUR6"/>
<accession>A0A364NUR6</accession>
<evidence type="ECO:0000256" key="7">
    <source>
        <dbReference type="RuleBase" id="RU000481"/>
    </source>
</evidence>
<comment type="caution">
    <text evidence="9">The sequence shown here is derived from an EMBL/GenBank/DDBJ whole genome shotgun (WGS) entry which is preliminary data.</text>
</comment>
<protein>
    <recommendedName>
        <fullName evidence="7">Aminotransferase</fullName>
        <ecNumber evidence="7">2.6.1.-</ecNumber>
    </recommendedName>
</protein>
<dbReference type="PROSITE" id="PS00105">
    <property type="entry name" value="AA_TRANSFER_CLASS_1"/>
    <property type="match status" value="1"/>
</dbReference>
<feature type="domain" description="Aminotransferase class I/classII large" evidence="8">
    <location>
        <begin position="64"/>
        <end position="408"/>
    </location>
</feature>
<evidence type="ECO:0000256" key="6">
    <source>
        <dbReference type="ARBA" id="ARBA00049185"/>
    </source>
</evidence>
<dbReference type="CDD" id="cd00609">
    <property type="entry name" value="AAT_like"/>
    <property type="match status" value="1"/>
</dbReference>
<dbReference type="InterPro" id="IPR015421">
    <property type="entry name" value="PyrdxlP-dep_Trfase_major"/>
</dbReference>
<sequence>MPSRMTLLVSSLINCSHIMRQEAFGAAKVNASLQFSVRGRALMGQKMFAVLEQARRIESQGAKVYHLELGNPRLPPPPAILSRTVQALIEQEVGYTQSAGHPALRQAIAQLRERAWGHTITEANVVVSPANLIINQFFDLVCDPGDKVVFFTPAFPSYWAAATHMGLQVEGVTLDLVTGYDLTDEAITRALAARPKAIVVNSANNPTGAVYGREPLERLAVECDRLGIWLLSDETYGEISFGRPFHSLGGLELPRLVVMSSFSKLFSVPGYRIGFVIAHPDVAEKFALSVSTLVSCLPIFTQLGCVAALDCIEDYTASVRERCVSMTEWCDQALQGTNRISFVPPKAGFYYFLDISACGLDDLTFAQRLLEEQQTAVTPGSSFDPSLRSHIRIATCGSVLDVHEGVRRLVALAETL</sequence>
<gene>
    <name evidence="9" type="ORF">CU669_16135</name>
</gene>
<dbReference type="InterPro" id="IPR004839">
    <property type="entry name" value="Aminotransferase_I/II_large"/>
</dbReference>
<reference evidence="9 10" key="1">
    <citation type="submission" date="2017-11" db="EMBL/GenBank/DDBJ databases">
        <title>Draft genome sequence of magnetotactic bacterium Magnetospirillum kuznetsovii LBB-42.</title>
        <authorList>
            <person name="Grouzdev D.S."/>
            <person name="Rysina M.S."/>
            <person name="Baslerov R.V."/>
            <person name="Koziaeva V."/>
        </authorList>
    </citation>
    <scope>NUCLEOTIDE SEQUENCE [LARGE SCALE GENOMIC DNA]</scope>
    <source>
        <strain evidence="9 10">LBB-42</strain>
    </source>
</reference>
<proteinExistence type="inferred from homology"/>
<dbReference type="Proteomes" id="UP000251075">
    <property type="component" value="Unassembled WGS sequence"/>
</dbReference>
<dbReference type="InterPro" id="IPR004838">
    <property type="entry name" value="NHTrfase_class1_PyrdxlP-BS"/>
</dbReference>
<comment type="catalytic activity">
    <reaction evidence="6">
        <text>L-aspartate + 2-oxoglutarate = oxaloacetate + L-glutamate</text>
        <dbReference type="Rhea" id="RHEA:21824"/>
        <dbReference type="ChEBI" id="CHEBI:16452"/>
        <dbReference type="ChEBI" id="CHEBI:16810"/>
        <dbReference type="ChEBI" id="CHEBI:29985"/>
        <dbReference type="ChEBI" id="CHEBI:29991"/>
        <dbReference type="EC" id="2.6.1.1"/>
    </reaction>
</comment>
<evidence type="ECO:0000313" key="9">
    <source>
        <dbReference type="EMBL" id="RAU20802.1"/>
    </source>
</evidence>
<evidence type="ECO:0000256" key="2">
    <source>
        <dbReference type="ARBA" id="ARBA00007441"/>
    </source>
</evidence>
<dbReference type="SUPFAM" id="SSF53383">
    <property type="entry name" value="PLP-dependent transferases"/>
    <property type="match status" value="1"/>
</dbReference>
<keyword evidence="3 7" id="KW-0032">Aminotransferase</keyword>
<keyword evidence="10" id="KW-1185">Reference proteome</keyword>
<dbReference type="GO" id="GO:0004069">
    <property type="term" value="F:L-aspartate:2-oxoglutarate aminotransferase activity"/>
    <property type="evidence" value="ECO:0007669"/>
    <property type="project" value="UniProtKB-EC"/>
</dbReference>
<dbReference type="InterPro" id="IPR015424">
    <property type="entry name" value="PyrdxlP-dep_Trfase"/>
</dbReference>
<evidence type="ECO:0000256" key="4">
    <source>
        <dbReference type="ARBA" id="ARBA00022679"/>
    </source>
</evidence>
<evidence type="ECO:0000313" key="10">
    <source>
        <dbReference type="Proteomes" id="UP000251075"/>
    </source>
</evidence>
<dbReference type="Gene3D" id="3.40.640.10">
    <property type="entry name" value="Type I PLP-dependent aspartate aminotransferase-like (Major domain)"/>
    <property type="match status" value="1"/>
</dbReference>
<evidence type="ECO:0000256" key="1">
    <source>
        <dbReference type="ARBA" id="ARBA00001933"/>
    </source>
</evidence>